<keyword evidence="5 10" id="KW-0145">Chemotaxis</keyword>
<evidence type="ECO:0000313" key="13">
    <source>
        <dbReference type="Proteomes" id="UP000824988"/>
    </source>
</evidence>
<evidence type="ECO:0000256" key="5">
    <source>
        <dbReference type="ARBA" id="ARBA00022500"/>
    </source>
</evidence>
<comment type="function">
    <text evidence="1 10">Controls the rotational direction of flagella during chemotaxis.</text>
</comment>
<dbReference type="PANTHER" id="PTHR35091">
    <property type="entry name" value="FLAGELLAR PROTEIN FLIL"/>
    <property type="match status" value="1"/>
</dbReference>
<dbReference type="Pfam" id="PF03748">
    <property type="entry name" value="FliL"/>
    <property type="match status" value="1"/>
</dbReference>
<dbReference type="Proteomes" id="UP000824988">
    <property type="component" value="Chromosome"/>
</dbReference>
<gene>
    <name evidence="12" type="ORF">MoryE10_18460</name>
</gene>
<comment type="subcellular location">
    <subcellularLocation>
        <location evidence="10">Cell inner membrane</location>
    </subcellularLocation>
    <subcellularLocation>
        <location evidence="2">Cell membrane</location>
        <topology evidence="2">Single-pass membrane protein</topology>
    </subcellularLocation>
</comment>
<evidence type="ECO:0000256" key="6">
    <source>
        <dbReference type="ARBA" id="ARBA00022692"/>
    </source>
</evidence>
<dbReference type="EMBL" id="AP019782">
    <property type="protein sequence ID" value="BBL71240.1"/>
    <property type="molecule type" value="Genomic_DNA"/>
</dbReference>
<protein>
    <recommendedName>
        <fullName evidence="10">Flagellar protein FliL</fullName>
    </recommendedName>
</protein>
<dbReference type="GO" id="GO:0071978">
    <property type="term" value="P:bacterial-type flagellum-dependent swarming motility"/>
    <property type="evidence" value="ECO:0007669"/>
    <property type="project" value="TreeGrafter"/>
</dbReference>
<dbReference type="GO" id="GO:0009425">
    <property type="term" value="C:bacterial-type flagellum basal body"/>
    <property type="evidence" value="ECO:0007669"/>
    <property type="project" value="InterPro"/>
</dbReference>
<evidence type="ECO:0000256" key="1">
    <source>
        <dbReference type="ARBA" id="ARBA00002254"/>
    </source>
</evidence>
<feature type="chain" id="PRO_5034670182" description="Flagellar protein FliL" evidence="11">
    <location>
        <begin position="19"/>
        <end position="140"/>
    </location>
</feature>
<sequence length="140" mass="15404">MRTIATLLLALLLNAAWAAEEHGSSHGSEGNAENAGPAVEYVLMEPPVVVNLNGARRYLRADVQMLVEGAENIARIKTHMPALRHTLIMLYANRDPATLSNVQEREKLRAETLAEITKTLDQYGSSEGLKDIFFSGFLVQ</sequence>
<keyword evidence="9 10" id="KW-0472">Membrane</keyword>
<dbReference type="GO" id="GO:0005886">
    <property type="term" value="C:plasma membrane"/>
    <property type="evidence" value="ECO:0007669"/>
    <property type="project" value="UniProtKB-SubCell"/>
</dbReference>
<dbReference type="AlphaFoldDB" id="A0A8D4VNN5"/>
<evidence type="ECO:0000256" key="11">
    <source>
        <dbReference type="SAM" id="SignalP"/>
    </source>
</evidence>
<keyword evidence="13" id="KW-1185">Reference proteome</keyword>
<reference evidence="12" key="1">
    <citation type="submission" date="2019-06" db="EMBL/GenBank/DDBJ databases">
        <title>Complete genome sequence of Methylogaea oryzae strain JCM16910.</title>
        <authorList>
            <person name="Asakawa S."/>
        </authorList>
    </citation>
    <scope>NUCLEOTIDE SEQUENCE</scope>
    <source>
        <strain evidence="12">E10</strain>
    </source>
</reference>
<evidence type="ECO:0000313" key="12">
    <source>
        <dbReference type="EMBL" id="BBL71240.1"/>
    </source>
</evidence>
<keyword evidence="4" id="KW-1003">Cell membrane</keyword>
<keyword evidence="6" id="KW-0812">Transmembrane</keyword>
<evidence type="ECO:0000256" key="2">
    <source>
        <dbReference type="ARBA" id="ARBA00004162"/>
    </source>
</evidence>
<evidence type="ECO:0000256" key="3">
    <source>
        <dbReference type="ARBA" id="ARBA00008281"/>
    </source>
</evidence>
<dbReference type="InterPro" id="IPR005503">
    <property type="entry name" value="FliL"/>
</dbReference>
<evidence type="ECO:0000256" key="7">
    <source>
        <dbReference type="ARBA" id="ARBA00022779"/>
    </source>
</evidence>
<proteinExistence type="inferred from homology"/>
<keyword evidence="10" id="KW-0997">Cell inner membrane</keyword>
<name>A0A8D4VNN5_9GAMM</name>
<accession>A0A8D4VNN5</accession>
<organism evidence="12 13">
    <name type="scientific">Methylogaea oryzae</name>
    <dbReference type="NCBI Taxonomy" id="1295382"/>
    <lineage>
        <taxon>Bacteria</taxon>
        <taxon>Pseudomonadati</taxon>
        <taxon>Pseudomonadota</taxon>
        <taxon>Gammaproteobacteria</taxon>
        <taxon>Methylococcales</taxon>
        <taxon>Methylococcaceae</taxon>
        <taxon>Methylogaea</taxon>
    </lineage>
</organism>
<evidence type="ECO:0000256" key="4">
    <source>
        <dbReference type="ARBA" id="ARBA00022475"/>
    </source>
</evidence>
<comment type="similarity">
    <text evidence="3 10">Belongs to the FliL family.</text>
</comment>
<evidence type="ECO:0000256" key="10">
    <source>
        <dbReference type="RuleBase" id="RU364125"/>
    </source>
</evidence>
<dbReference type="PANTHER" id="PTHR35091:SF2">
    <property type="entry name" value="FLAGELLAR PROTEIN FLIL"/>
    <property type="match status" value="1"/>
</dbReference>
<dbReference type="RefSeq" id="WP_054774594.1">
    <property type="nucleotide sequence ID" value="NZ_AP019782.1"/>
</dbReference>
<dbReference type="KEGG" id="moz:MoryE10_18460"/>
<evidence type="ECO:0000256" key="9">
    <source>
        <dbReference type="ARBA" id="ARBA00023136"/>
    </source>
</evidence>
<dbReference type="GO" id="GO:0006935">
    <property type="term" value="P:chemotaxis"/>
    <property type="evidence" value="ECO:0007669"/>
    <property type="project" value="UniProtKB-KW"/>
</dbReference>
<keyword evidence="7 10" id="KW-0283">Flagellar rotation</keyword>
<feature type="signal peptide" evidence="11">
    <location>
        <begin position="1"/>
        <end position="18"/>
    </location>
</feature>
<keyword evidence="8" id="KW-1133">Transmembrane helix</keyword>
<evidence type="ECO:0000256" key="8">
    <source>
        <dbReference type="ARBA" id="ARBA00022989"/>
    </source>
</evidence>
<keyword evidence="11" id="KW-0732">Signal</keyword>